<feature type="compositionally biased region" description="Basic and acidic residues" evidence="1">
    <location>
        <begin position="93"/>
        <end position="119"/>
    </location>
</feature>
<proteinExistence type="predicted"/>
<feature type="compositionally biased region" description="Polar residues" evidence="1">
    <location>
        <begin position="74"/>
        <end position="85"/>
    </location>
</feature>
<name>A0ABN9UW76_9DINO</name>
<dbReference type="EMBL" id="CAUYUJ010016360">
    <property type="protein sequence ID" value="CAK0864393.1"/>
    <property type="molecule type" value="Genomic_DNA"/>
</dbReference>
<organism evidence="2 3">
    <name type="scientific">Prorocentrum cordatum</name>
    <dbReference type="NCBI Taxonomy" id="2364126"/>
    <lineage>
        <taxon>Eukaryota</taxon>
        <taxon>Sar</taxon>
        <taxon>Alveolata</taxon>
        <taxon>Dinophyceae</taxon>
        <taxon>Prorocentrales</taxon>
        <taxon>Prorocentraceae</taxon>
        <taxon>Prorocentrum</taxon>
    </lineage>
</organism>
<feature type="non-terminal residue" evidence="2">
    <location>
        <position position="139"/>
    </location>
</feature>
<feature type="non-terminal residue" evidence="2">
    <location>
        <position position="1"/>
    </location>
</feature>
<feature type="region of interest" description="Disordered" evidence="1">
    <location>
        <begin position="65"/>
        <end position="139"/>
    </location>
</feature>
<feature type="compositionally biased region" description="Basic and acidic residues" evidence="1">
    <location>
        <begin position="127"/>
        <end position="139"/>
    </location>
</feature>
<evidence type="ECO:0000313" key="2">
    <source>
        <dbReference type="EMBL" id="CAK0864393.1"/>
    </source>
</evidence>
<gene>
    <name evidence="2" type="ORF">PCOR1329_LOCUS52300</name>
</gene>
<dbReference type="Proteomes" id="UP001189429">
    <property type="component" value="Unassembled WGS sequence"/>
</dbReference>
<protein>
    <submittedName>
        <fullName evidence="2">Uncharacterized protein</fullName>
    </submittedName>
</protein>
<evidence type="ECO:0000313" key="3">
    <source>
        <dbReference type="Proteomes" id="UP001189429"/>
    </source>
</evidence>
<evidence type="ECO:0000256" key="1">
    <source>
        <dbReference type="SAM" id="MobiDB-lite"/>
    </source>
</evidence>
<sequence>RNADDGTLRLDPTLAKDIGEQWLSRQKQFAPIYKIRPACIHFIDADNAVRRLNLVTLQCERPEPLDPMSVHSVFMNNSRGSTDASSAADWDMVDQHGQRKAEDRKVLEAKEKSLEEKVVGKPTPADIMDRLQQRRQQDG</sequence>
<comment type="caution">
    <text evidence="2">The sequence shown here is derived from an EMBL/GenBank/DDBJ whole genome shotgun (WGS) entry which is preliminary data.</text>
</comment>
<keyword evidence="3" id="KW-1185">Reference proteome</keyword>
<accession>A0ABN9UW76</accession>
<reference evidence="2" key="1">
    <citation type="submission" date="2023-10" db="EMBL/GenBank/DDBJ databases">
        <authorList>
            <person name="Chen Y."/>
            <person name="Shah S."/>
            <person name="Dougan E. K."/>
            <person name="Thang M."/>
            <person name="Chan C."/>
        </authorList>
    </citation>
    <scope>NUCLEOTIDE SEQUENCE [LARGE SCALE GENOMIC DNA]</scope>
</reference>